<keyword evidence="3 6" id="KW-0812">Transmembrane</keyword>
<dbReference type="GO" id="GO:0016192">
    <property type="term" value="P:vesicle-mediated transport"/>
    <property type="evidence" value="ECO:0007669"/>
    <property type="project" value="InterPro"/>
</dbReference>
<reference evidence="7" key="1">
    <citation type="submission" date="2023-04" db="EMBL/GenBank/DDBJ databases">
        <authorList>
            <person name="Vijverberg K."/>
            <person name="Xiong W."/>
            <person name="Schranz E."/>
        </authorList>
    </citation>
    <scope>NUCLEOTIDE SEQUENCE</scope>
</reference>
<dbReference type="Pfam" id="PF03311">
    <property type="entry name" value="Cornichon"/>
    <property type="match status" value="1"/>
</dbReference>
<evidence type="ECO:0000313" key="8">
    <source>
        <dbReference type="Proteomes" id="UP001177003"/>
    </source>
</evidence>
<dbReference type="EMBL" id="OX465079">
    <property type="protein sequence ID" value="CAI9278085.1"/>
    <property type="molecule type" value="Genomic_DNA"/>
</dbReference>
<name>A0AA35YQ45_LACSI</name>
<evidence type="ECO:0000256" key="4">
    <source>
        <dbReference type="ARBA" id="ARBA00022989"/>
    </source>
</evidence>
<feature type="transmembrane region" description="Helical" evidence="6">
    <location>
        <begin position="49"/>
        <end position="68"/>
    </location>
</feature>
<feature type="transmembrane region" description="Helical" evidence="6">
    <location>
        <begin position="158"/>
        <end position="177"/>
    </location>
</feature>
<evidence type="ECO:0000256" key="1">
    <source>
        <dbReference type="ARBA" id="ARBA00004141"/>
    </source>
</evidence>
<evidence type="ECO:0000256" key="3">
    <source>
        <dbReference type="ARBA" id="ARBA00022692"/>
    </source>
</evidence>
<protein>
    <recommendedName>
        <fullName evidence="9">Cornichon</fullName>
    </recommendedName>
</protein>
<keyword evidence="8" id="KW-1185">Reference proteome</keyword>
<keyword evidence="4 6" id="KW-1133">Transmembrane helix</keyword>
<sequence length="180" mass="21004">MVAHIDGYKSGGALTLLVATGHRSNDNSDNRRRSVAVVDTFRGLEMLDLIAWLFSFFILLAVIALVLYQIMCFLDLETDYINPYELATKINNIMLPEMITQGGLCFLHLVTRHWIMFLFCLPYLSYNVHLYIHGRHVVYATEVFNELSSQKKQRIFKLCYLGFLLFFSIFWMIWSIVDED</sequence>
<dbReference type="AlphaFoldDB" id="A0AA35YQ45"/>
<comment type="similarity">
    <text evidence="2">Belongs to the cornichon family.</text>
</comment>
<dbReference type="GO" id="GO:0016020">
    <property type="term" value="C:membrane"/>
    <property type="evidence" value="ECO:0007669"/>
    <property type="project" value="UniProtKB-SubCell"/>
</dbReference>
<dbReference type="PANTHER" id="PTHR12290">
    <property type="entry name" value="CORNICHON-RELATED"/>
    <property type="match status" value="1"/>
</dbReference>
<evidence type="ECO:0000313" key="7">
    <source>
        <dbReference type="EMBL" id="CAI9278085.1"/>
    </source>
</evidence>
<evidence type="ECO:0000256" key="5">
    <source>
        <dbReference type="ARBA" id="ARBA00023136"/>
    </source>
</evidence>
<evidence type="ECO:0000256" key="6">
    <source>
        <dbReference type="SAM" id="Phobius"/>
    </source>
</evidence>
<comment type="subcellular location">
    <subcellularLocation>
        <location evidence="1">Membrane</location>
        <topology evidence="1">Multi-pass membrane protein</topology>
    </subcellularLocation>
</comment>
<accession>A0AA35YQ45</accession>
<organism evidence="7 8">
    <name type="scientific">Lactuca saligna</name>
    <name type="common">Willowleaf lettuce</name>
    <dbReference type="NCBI Taxonomy" id="75948"/>
    <lineage>
        <taxon>Eukaryota</taxon>
        <taxon>Viridiplantae</taxon>
        <taxon>Streptophyta</taxon>
        <taxon>Embryophyta</taxon>
        <taxon>Tracheophyta</taxon>
        <taxon>Spermatophyta</taxon>
        <taxon>Magnoliopsida</taxon>
        <taxon>eudicotyledons</taxon>
        <taxon>Gunneridae</taxon>
        <taxon>Pentapetalae</taxon>
        <taxon>asterids</taxon>
        <taxon>campanulids</taxon>
        <taxon>Asterales</taxon>
        <taxon>Asteraceae</taxon>
        <taxon>Cichorioideae</taxon>
        <taxon>Cichorieae</taxon>
        <taxon>Lactucinae</taxon>
        <taxon>Lactuca</taxon>
    </lineage>
</organism>
<dbReference type="InterPro" id="IPR003377">
    <property type="entry name" value="Cornichon"/>
</dbReference>
<evidence type="ECO:0000256" key="2">
    <source>
        <dbReference type="ARBA" id="ARBA00010095"/>
    </source>
</evidence>
<evidence type="ECO:0008006" key="9">
    <source>
        <dbReference type="Google" id="ProtNLM"/>
    </source>
</evidence>
<dbReference type="SMART" id="SM01398">
    <property type="entry name" value="Cornichon"/>
    <property type="match status" value="1"/>
</dbReference>
<dbReference type="Proteomes" id="UP001177003">
    <property type="component" value="Chromosome 3"/>
</dbReference>
<gene>
    <name evidence="7" type="ORF">LSALG_LOCUS17983</name>
</gene>
<keyword evidence="5 6" id="KW-0472">Membrane</keyword>
<proteinExistence type="inferred from homology"/>